<dbReference type="STRING" id="335541.Swol_2271"/>
<keyword evidence="5" id="KW-0119">Carbohydrate metabolism</keyword>
<evidence type="ECO:0000313" key="7">
    <source>
        <dbReference type="Proteomes" id="UP000001968"/>
    </source>
</evidence>
<dbReference type="Gene3D" id="3.20.20.370">
    <property type="entry name" value="Glycoside hydrolase/deacetylase"/>
    <property type="match status" value="1"/>
</dbReference>
<dbReference type="AlphaFoldDB" id="Q0AUP2"/>
<evidence type="ECO:0000256" key="4">
    <source>
        <dbReference type="ARBA" id="ARBA00022842"/>
    </source>
</evidence>
<sequence>MKKYLIINADDFGLSPGVNRAIGELHQAEVVFSATLMVNMPGFEEAVDLARQCPALGVGLHFNLGYGTPICPARQVASLVNQKGYFSQQADNWNEKEVELELEAQWRRLVLAGIRPTHIDSHQFVQRYYSVFRPLVKLCQRKKLPLRRIPGEPILNLRRPPAADYSLLDTYFDGNGKERLRKNLESLRPGLTELMCHPGYVDDTLIALSSWTLVREEELRVFADSDLLLLIKQLDINLVHYGQIKFR</sequence>
<evidence type="ECO:0000313" key="6">
    <source>
        <dbReference type="EMBL" id="ABI69562.1"/>
    </source>
</evidence>
<dbReference type="GO" id="GO:0016787">
    <property type="term" value="F:hydrolase activity"/>
    <property type="evidence" value="ECO:0007669"/>
    <property type="project" value="UniProtKB-KW"/>
</dbReference>
<dbReference type="eggNOG" id="COG3394">
    <property type="taxonomic scope" value="Bacteria"/>
</dbReference>
<dbReference type="KEGG" id="swo:Swol_2271"/>
<dbReference type="HOGENOM" id="CLU_064244_4_0_9"/>
<dbReference type="GO" id="GO:0019213">
    <property type="term" value="F:deacetylase activity"/>
    <property type="evidence" value="ECO:0007669"/>
    <property type="project" value="TreeGrafter"/>
</dbReference>
<dbReference type="EMBL" id="CP000448">
    <property type="protein sequence ID" value="ABI69562.1"/>
    <property type="molecule type" value="Genomic_DNA"/>
</dbReference>
<dbReference type="InterPro" id="IPR006879">
    <property type="entry name" value="YdjC-like"/>
</dbReference>
<comment type="cofactor">
    <cofactor evidence="1">
        <name>Mg(2+)</name>
        <dbReference type="ChEBI" id="CHEBI:18420"/>
    </cofactor>
</comment>
<reference evidence="7" key="1">
    <citation type="journal article" date="2010" name="Environ. Microbiol.">
        <title>The genome of Syntrophomonas wolfei: new insights into syntrophic metabolism and biohydrogen production.</title>
        <authorList>
            <person name="Sieber J.R."/>
            <person name="Sims D.R."/>
            <person name="Han C."/>
            <person name="Kim E."/>
            <person name="Lykidis A."/>
            <person name="Lapidus A.L."/>
            <person name="McDonnald E."/>
            <person name="Rohlin L."/>
            <person name="Culley D.E."/>
            <person name="Gunsalus R."/>
            <person name="McInerney M.J."/>
        </authorList>
    </citation>
    <scope>NUCLEOTIDE SEQUENCE [LARGE SCALE GENOMIC DNA]</scope>
    <source>
        <strain evidence="7">DSM 2245B / Goettingen</strain>
    </source>
</reference>
<keyword evidence="7" id="KW-1185">Reference proteome</keyword>
<proteinExistence type="predicted"/>
<gene>
    <name evidence="6" type="ordered locus">Swol_2271</name>
</gene>
<dbReference type="InterPro" id="IPR011330">
    <property type="entry name" value="Glyco_hydro/deAcase_b/a-brl"/>
</dbReference>
<dbReference type="SUPFAM" id="SSF88713">
    <property type="entry name" value="Glycoside hydrolase/deacetylase"/>
    <property type="match status" value="1"/>
</dbReference>
<dbReference type="PANTHER" id="PTHR31609:SF1">
    <property type="entry name" value="CARBOHYDRATE DEACETYLASE"/>
    <property type="match status" value="1"/>
</dbReference>
<keyword evidence="3" id="KW-0378">Hydrolase</keyword>
<dbReference type="GO" id="GO:0005975">
    <property type="term" value="P:carbohydrate metabolic process"/>
    <property type="evidence" value="ECO:0007669"/>
    <property type="project" value="InterPro"/>
</dbReference>
<dbReference type="Proteomes" id="UP000001968">
    <property type="component" value="Chromosome"/>
</dbReference>
<evidence type="ECO:0000256" key="3">
    <source>
        <dbReference type="ARBA" id="ARBA00022801"/>
    </source>
</evidence>
<dbReference type="GO" id="GO:0046872">
    <property type="term" value="F:metal ion binding"/>
    <property type="evidence" value="ECO:0007669"/>
    <property type="project" value="UniProtKB-KW"/>
</dbReference>
<keyword evidence="4" id="KW-0460">Magnesium</keyword>
<evidence type="ECO:0000256" key="5">
    <source>
        <dbReference type="ARBA" id="ARBA00023277"/>
    </source>
</evidence>
<protein>
    <recommendedName>
        <fullName evidence="8">ChbG/HpnK family deacetylase</fullName>
    </recommendedName>
</protein>
<evidence type="ECO:0008006" key="8">
    <source>
        <dbReference type="Google" id="ProtNLM"/>
    </source>
</evidence>
<dbReference type="RefSeq" id="WP_011641646.1">
    <property type="nucleotide sequence ID" value="NC_008346.1"/>
</dbReference>
<dbReference type="PANTHER" id="PTHR31609">
    <property type="entry name" value="YDJC DEACETYLASE FAMILY MEMBER"/>
    <property type="match status" value="1"/>
</dbReference>
<dbReference type="OrthoDB" id="9774177at2"/>
<name>Q0AUP2_SYNWW</name>
<accession>Q0AUP2</accession>
<dbReference type="Pfam" id="PF04794">
    <property type="entry name" value="YdjC"/>
    <property type="match status" value="1"/>
</dbReference>
<organism evidence="6 7">
    <name type="scientific">Syntrophomonas wolfei subsp. wolfei (strain DSM 2245B / Goettingen)</name>
    <dbReference type="NCBI Taxonomy" id="335541"/>
    <lineage>
        <taxon>Bacteria</taxon>
        <taxon>Bacillati</taxon>
        <taxon>Bacillota</taxon>
        <taxon>Clostridia</taxon>
        <taxon>Eubacteriales</taxon>
        <taxon>Syntrophomonadaceae</taxon>
        <taxon>Syntrophomonas</taxon>
    </lineage>
</organism>
<evidence type="ECO:0000256" key="1">
    <source>
        <dbReference type="ARBA" id="ARBA00001946"/>
    </source>
</evidence>
<keyword evidence="2" id="KW-0479">Metal-binding</keyword>
<evidence type="ECO:0000256" key="2">
    <source>
        <dbReference type="ARBA" id="ARBA00022723"/>
    </source>
</evidence>